<sequence length="131" mass="13602">MRLVESQNLPHAAPARRPCSTCSTCTSSLAATAERERQQLGVPKTCEECGVLFTFPSVQTVSISVACLGCAVRCCAEWFGSAVSSEFQSCSGVLSSFGSALLLCLGLPSCSAGLCLALRSLVSAGREKLCS</sequence>
<reference evidence="1 2" key="1">
    <citation type="journal article" date="2022" name="Hortic Res">
        <title>A haplotype resolved chromosomal level avocado genome allows analysis of novel avocado genes.</title>
        <authorList>
            <person name="Nath O."/>
            <person name="Fletcher S.J."/>
            <person name="Hayward A."/>
            <person name="Shaw L.M."/>
            <person name="Masouleh A.K."/>
            <person name="Furtado A."/>
            <person name="Henry R.J."/>
            <person name="Mitter N."/>
        </authorList>
    </citation>
    <scope>NUCLEOTIDE SEQUENCE [LARGE SCALE GENOMIC DNA]</scope>
    <source>
        <strain evidence="2">cv. Hass</strain>
    </source>
</reference>
<dbReference type="Proteomes" id="UP001234297">
    <property type="component" value="Chromosome 9"/>
</dbReference>
<accession>A0ACC2KFT6</accession>
<proteinExistence type="predicted"/>
<name>A0ACC2KFT6_PERAE</name>
<comment type="caution">
    <text evidence="1">The sequence shown here is derived from an EMBL/GenBank/DDBJ whole genome shotgun (WGS) entry which is preliminary data.</text>
</comment>
<evidence type="ECO:0000313" key="2">
    <source>
        <dbReference type="Proteomes" id="UP001234297"/>
    </source>
</evidence>
<keyword evidence="2" id="KW-1185">Reference proteome</keyword>
<dbReference type="EMBL" id="CM056817">
    <property type="protein sequence ID" value="KAJ8619992.1"/>
    <property type="molecule type" value="Genomic_DNA"/>
</dbReference>
<organism evidence="1 2">
    <name type="scientific">Persea americana</name>
    <name type="common">Avocado</name>
    <dbReference type="NCBI Taxonomy" id="3435"/>
    <lineage>
        <taxon>Eukaryota</taxon>
        <taxon>Viridiplantae</taxon>
        <taxon>Streptophyta</taxon>
        <taxon>Embryophyta</taxon>
        <taxon>Tracheophyta</taxon>
        <taxon>Spermatophyta</taxon>
        <taxon>Magnoliopsida</taxon>
        <taxon>Magnoliidae</taxon>
        <taxon>Laurales</taxon>
        <taxon>Lauraceae</taxon>
        <taxon>Persea</taxon>
    </lineage>
</organism>
<evidence type="ECO:0000313" key="1">
    <source>
        <dbReference type="EMBL" id="KAJ8619992.1"/>
    </source>
</evidence>
<gene>
    <name evidence="1" type="ORF">MRB53_028521</name>
</gene>
<protein>
    <submittedName>
        <fullName evidence="1">Uncharacterized protein</fullName>
    </submittedName>
</protein>